<organism evidence="1 2">
    <name type="scientific">Cylindrospermum stagnale PCC 7417</name>
    <dbReference type="NCBI Taxonomy" id="56107"/>
    <lineage>
        <taxon>Bacteria</taxon>
        <taxon>Bacillati</taxon>
        <taxon>Cyanobacteriota</taxon>
        <taxon>Cyanophyceae</taxon>
        <taxon>Nostocales</taxon>
        <taxon>Nostocaceae</taxon>
        <taxon>Cylindrospermum</taxon>
    </lineage>
</organism>
<evidence type="ECO:0000313" key="2">
    <source>
        <dbReference type="Proteomes" id="UP000010475"/>
    </source>
</evidence>
<dbReference type="PATRIC" id="fig|56107.3.peg.1703"/>
<dbReference type="GO" id="GO:0004222">
    <property type="term" value="F:metalloendopeptidase activity"/>
    <property type="evidence" value="ECO:0007669"/>
    <property type="project" value="InterPro"/>
</dbReference>
<dbReference type="STRING" id="56107.Cylst_1510"/>
<dbReference type="PANTHER" id="PTHR33471">
    <property type="entry name" value="ATP-DEPENDENT ZINC METALLOPROTEASE-RELATED"/>
    <property type="match status" value="1"/>
</dbReference>
<dbReference type="RefSeq" id="WP_015207050.1">
    <property type="nucleotide sequence ID" value="NC_019757.1"/>
</dbReference>
<dbReference type="Proteomes" id="UP000010475">
    <property type="component" value="Chromosome"/>
</dbReference>
<dbReference type="GO" id="GO:0004176">
    <property type="term" value="F:ATP-dependent peptidase activity"/>
    <property type="evidence" value="ECO:0007669"/>
    <property type="project" value="InterPro"/>
</dbReference>
<gene>
    <name evidence="1" type="ORF">Cylst_1510</name>
</gene>
<dbReference type="PANTHER" id="PTHR33471:SF7">
    <property type="entry name" value="ATP-DEPENDENT ZINC METALLOPROTEASE-RELATED"/>
    <property type="match status" value="1"/>
</dbReference>
<dbReference type="GO" id="GO:0005524">
    <property type="term" value="F:ATP binding"/>
    <property type="evidence" value="ECO:0007669"/>
    <property type="project" value="InterPro"/>
</dbReference>
<proteinExistence type="predicted"/>
<evidence type="ECO:0000313" key="1">
    <source>
        <dbReference type="EMBL" id="AFZ23794.1"/>
    </source>
</evidence>
<dbReference type="SUPFAM" id="SSF140990">
    <property type="entry name" value="FtsH protease domain-like"/>
    <property type="match status" value="1"/>
</dbReference>
<dbReference type="KEGG" id="csg:Cylst_1510"/>
<protein>
    <recommendedName>
        <fullName evidence="3">ATP-dependent Zn protease</fullName>
    </recommendedName>
</protein>
<evidence type="ECO:0008006" key="3">
    <source>
        <dbReference type="Google" id="ProtNLM"/>
    </source>
</evidence>
<name>K9WVF1_9NOST</name>
<dbReference type="HOGENOM" id="CLU_053953_3_1_3"/>
<dbReference type="OrthoDB" id="448792at2"/>
<accession>K9WVF1</accession>
<dbReference type="Gene3D" id="1.20.58.760">
    <property type="entry name" value="Peptidase M41"/>
    <property type="match status" value="1"/>
</dbReference>
<dbReference type="eggNOG" id="COG0465">
    <property type="taxonomic scope" value="Bacteria"/>
</dbReference>
<keyword evidence="2" id="KW-1185">Reference proteome</keyword>
<dbReference type="GO" id="GO:0006508">
    <property type="term" value="P:proteolysis"/>
    <property type="evidence" value="ECO:0007669"/>
    <property type="project" value="InterPro"/>
</dbReference>
<reference evidence="1 2" key="1">
    <citation type="submission" date="2012-06" db="EMBL/GenBank/DDBJ databases">
        <title>Finished chromosome of genome of Cylindrospermum stagnale PCC 7417.</title>
        <authorList>
            <consortium name="US DOE Joint Genome Institute"/>
            <person name="Gugger M."/>
            <person name="Coursin T."/>
            <person name="Rippka R."/>
            <person name="Tandeau De Marsac N."/>
            <person name="Huntemann M."/>
            <person name="Wei C.-L."/>
            <person name="Han J."/>
            <person name="Detter J.C."/>
            <person name="Han C."/>
            <person name="Tapia R."/>
            <person name="Chen A."/>
            <person name="Kyrpides N."/>
            <person name="Mavromatis K."/>
            <person name="Markowitz V."/>
            <person name="Szeto E."/>
            <person name="Ivanova N."/>
            <person name="Pagani I."/>
            <person name="Pati A."/>
            <person name="Goodwin L."/>
            <person name="Nordberg H.P."/>
            <person name="Cantor M.N."/>
            <person name="Hua S.X."/>
            <person name="Woyke T."/>
            <person name="Kerfeld C.A."/>
        </authorList>
    </citation>
    <scope>NUCLEOTIDE SEQUENCE [LARGE SCALE GENOMIC DNA]</scope>
    <source>
        <strain evidence="1 2">PCC 7417</strain>
    </source>
</reference>
<sequence>MSQTALNLVAISVFLITLSTLLGPLVHLSPAVPALATFMILGIATLDSFSLQGQGGTIFLDWISSFSKEYRDRILHHEAGHFLIAHLLGIPATGYTLSAWEAWKQGQPGQGGVTFEDEQLASQLAAGKIGVQMLDRYCTVWMAGIAAETVVFNSAEGGTDDLGKLKGVLTTLGFTESICQQKQRFYALQAKNLLEENWSSYQALVKAMEQRASVEDCQNAIASGGAQPIANSGVKPIASAGL</sequence>
<dbReference type="AlphaFoldDB" id="K9WVF1"/>
<dbReference type="InterPro" id="IPR037219">
    <property type="entry name" value="Peptidase_M41-like"/>
</dbReference>
<dbReference type="EMBL" id="CP003642">
    <property type="protein sequence ID" value="AFZ23794.1"/>
    <property type="molecule type" value="Genomic_DNA"/>
</dbReference>